<evidence type="ECO:0000313" key="2">
    <source>
        <dbReference type="Proteomes" id="UP000178427"/>
    </source>
</evidence>
<evidence type="ECO:0000313" key="1">
    <source>
        <dbReference type="EMBL" id="OGG73777.1"/>
    </source>
</evidence>
<accession>A0A1F6EJJ1</accession>
<comment type="caution">
    <text evidence="1">The sequence shown here is derived from an EMBL/GenBank/DDBJ whole genome shotgun (WGS) entry which is preliminary data.</text>
</comment>
<protein>
    <submittedName>
        <fullName evidence="1">Uncharacterized protein</fullName>
    </submittedName>
</protein>
<organism evidence="1 2">
    <name type="scientific">Candidatus Kaiserbacteria bacterium RIFCSPLOWO2_01_FULL_54_20</name>
    <dbReference type="NCBI Taxonomy" id="1798513"/>
    <lineage>
        <taxon>Bacteria</taxon>
        <taxon>Candidatus Kaiseribacteriota</taxon>
    </lineage>
</organism>
<proteinExistence type="predicted"/>
<dbReference type="Proteomes" id="UP000178427">
    <property type="component" value="Unassembled WGS sequence"/>
</dbReference>
<gene>
    <name evidence="1" type="ORF">A3A40_00930</name>
</gene>
<dbReference type="EMBL" id="MFMA01000037">
    <property type="protein sequence ID" value="OGG73777.1"/>
    <property type="molecule type" value="Genomic_DNA"/>
</dbReference>
<reference evidence="1 2" key="1">
    <citation type="journal article" date="2016" name="Nat. Commun.">
        <title>Thousands of microbial genomes shed light on interconnected biogeochemical processes in an aquifer system.</title>
        <authorList>
            <person name="Anantharaman K."/>
            <person name="Brown C.T."/>
            <person name="Hug L.A."/>
            <person name="Sharon I."/>
            <person name="Castelle C.J."/>
            <person name="Probst A.J."/>
            <person name="Thomas B.C."/>
            <person name="Singh A."/>
            <person name="Wilkins M.J."/>
            <person name="Karaoz U."/>
            <person name="Brodie E.L."/>
            <person name="Williams K.H."/>
            <person name="Hubbard S.S."/>
            <person name="Banfield J.F."/>
        </authorList>
    </citation>
    <scope>NUCLEOTIDE SEQUENCE [LARGE SCALE GENOMIC DNA]</scope>
</reference>
<sequence>MWVASTLFFFSLVSIAGLFALKEWERRRSRVLVPVLREKMDKLSFYLKELLAALRIDLEKLPPELLHISRNIIHEVALMAAGLLRFLSFQAHRFADFVSHKHSFQRRAPRSEFLKKVIEHKKGVSGEDEQRSLE</sequence>
<name>A0A1F6EJJ1_9BACT</name>
<dbReference type="AlphaFoldDB" id="A0A1F6EJJ1"/>
<dbReference type="STRING" id="1798513.A3A40_00930"/>